<dbReference type="Pfam" id="PF10406">
    <property type="entry name" value="TAF8_C"/>
    <property type="match status" value="1"/>
</dbReference>
<feature type="region of interest" description="Disordered" evidence="7">
    <location>
        <begin position="1"/>
        <end position="23"/>
    </location>
</feature>
<dbReference type="InterPro" id="IPR037818">
    <property type="entry name" value="TAF8"/>
</dbReference>
<protein>
    <recommendedName>
        <fullName evidence="3">Transcription initiation factor TFIID subunit 8</fullName>
    </recommendedName>
</protein>
<gene>
    <name evidence="9" type="ORF">EPI10_008659</name>
</gene>
<dbReference type="PANTHER" id="PTHR46338:SF19">
    <property type="entry name" value="TRANSCRIPTION INITIATION FACTOR TFIID SUBUNIT 8"/>
    <property type="match status" value="1"/>
</dbReference>
<reference evidence="10" key="1">
    <citation type="journal article" date="2019" name="Plant Biotechnol. J.">
        <title>Genome sequencing of the Australian wild diploid species Gossypium australe highlights disease resistance and delayed gland morphogenesis.</title>
        <authorList>
            <person name="Cai Y."/>
            <person name="Cai X."/>
            <person name="Wang Q."/>
            <person name="Wang P."/>
            <person name="Zhang Y."/>
            <person name="Cai C."/>
            <person name="Xu Y."/>
            <person name="Wang K."/>
            <person name="Zhou Z."/>
            <person name="Wang C."/>
            <person name="Geng S."/>
            <person name="Li B."/>
            <person name="Dong Q."/>
            <person name="Hou Y."/>
            <person name="Wang H."/>
            <person name="Ai P."/>
            <person name="Liu Z."/>
            <person name="Yi F."/>
            <person name="Sun M."/>
            <person name="An G."/>
            <person name="Cheng J."/>
            <person name="Zhang Y."/>
            <person name="Shi Q."/>
            <person name="Xie Y."/>
            <person name="Shi X."/>
            <person name="Chang Y."/>
            <person name="Huang F."/>
            <person name="Chen Y."/>
            <person name="Hong S."/>
            <person name="Mi L."/>
            <person name="Sun Q."/>
            <person name="Zhang L."/>
            <person name="Zhou B."/>
            <person name="Peng R."/>
            <person name="Zhang X."/>
            <person name="Liu F."/>
        </authorList>
    </citation>
    <scope>NUCLEOTIDE SEQUENCE [LARGE SCALE GENOMIC DNA]</scope>
    <source>
        <strain evidence="10">cv. PA1801</strain>
    </source>
</reference>
<feature type="domain" description="Transcription factor TFIID subunit 8 C-terminal" evidence="8">
    <location>
        <begin position="124"/>
        <end position="173"/>
    </location>
</feature>
<keyword evidence="6" id="KW-0539">Nucleus</keyword>
<keyword evidence="10" id="KW-1185">Reference proteome</keyword>
<proteinExistence type="inferred from homology"/>
<keyword evidence="9" id="KW-0648">Protein biosynthesis</keyword>
<name>A0A5B6V5Y0_9ROSI</name>
<dbReference type="GO" id="GO:0005669">
    <property type="term" value="C:transcription factor TFIID complex"/>
    <property type="evidence" value="ECO:0007669"/>
    <property type="project" value="InterPro"/>
</dbReference>
<keyword evidence="4" id="KW-0805">Transcription regulation</keyword>
<dbReference type="CDD" id="cd08049">
    <property type="entry name" value="TAF8"/>
    <property type="match status" value="1"/>
</dbReference>
<feature type="region of interest" description="Disordered" evidence="7">
    <location>
        <begin position="178"/>
        <end position="200"/>
    </location>
</feature>
<sequence length="290" mass="31481">MKDGGFENKKELENSKNQSKSSKFDIKSDDFALAIAKVAVAQSGSNVFDVIQGLEELESGLGFAGASDVNRCVANLGIVRDIVHFVGDGDDIPFAYEVPWFPVVKEWKGIGSFWEKGEDPHGEHIPSWLPAFPDPETYAARSSVGNSTISASNEVKNGLVRVERKIERPLLNFQQQFAHNGNEGGSSHVGGDKGKAKEASNSNPYLAAPLHFGEKEVHVSPVLLPAKLSNETFAPAIEAMKSGICEYGNGQKNVLYSQRPMVHFKIGIGKKPLGTAPDFNSKNKDLEKIV</sequence>
<evidence type="ECO:0000313" key="9">
    <source>
        <dbReference type="EMBL" id="KAA3464406.1"/>
    </source>
</evidence>
<evidence type="ECO:0000256" key="5">
    <source>
        <dbReference type="ARBA" id="ARBA00023163"/>
    </source>
</evidence>
<comment type="caution">
    <text evidence="9">The sequence shown here is derived from an EMBL/GenBank/DDBJ whole genome shotgun (WGS) entry which is preliminary data.</text>
</comment>
<evidence type="ECO:0000259" key="8">
    <source>
        <dbReference type="Pfam" id="PF10406"/>
    </source>
</evidence>
<evidence type="ECO:0000256" key="7">
    <source>
        <dbReference type="SAM" id="MobiDB-lite"/>
    </source>
</evidence>
<dbReference type="OrthoDB" id="436852at2759"/>
<dbReference type="EMBL" id="SMMG02000008">
    <property type="protein sequence ID" value="KAA3464406.1"/>
    <property type="molecule type" value="Genomic_DNA"/>
</dbReference>
<dbReference type="AlphaFoldDB" id="A0A5B6V5Y0"/>
<evidence type="ECO:0000256" key="3">
    <source>
        <dbReference type="ARBA" id="ARBA00017307"/>
    </source>
</evidence>
<comment type="similarity">
    <text evidence="2">Belongs to the TAF8 family.</text>
</comment>
<evidence type="ECO:0000256" key="4">
    <source>
        <dbReference type="ARBA" id="ARBA00023015"/>
    </source>
</evidence>
<dbReference type="Proteomes" id="UP000325315">
    <property type="component" value="Unassembled WGS sequence"/>
</dbReference>
<dbReference type="InterPro" id="IPR019473">
    <property type="entry name" value="TFIID_su8_C"/>
</dbReference>
<keyword evidence="9" id="KW-0396">Initiation factor</keyword>
<comment type="subcellular location">
    <subcellularLocation>
        <location evidence="1">Nucleus</location>
    </subcellularLocation>
</comment>
<feature type="compositionally biased region" description="Basic and acidic residues" evidence="7">
    <location>
        <begin position="1"/>
        <end position="14"/>
    </location>
</feature>
<evidence type="ECO:0000313" key="10">
    <source>
        <dbReference type="Proteomes" id="UP000325315"/>
    </source>
</evidence>
<accession>A0A5B6V5Y0</accession>
<dbReference type="PANTHER" id="PTHR46338">
    <property type="entry name" value="TRANSCRIPTION INITIATION FACTOR TFIID SUBUNIT 8"/>
    <property type="match status" value="1"/>
</dbReference>
<dbReference type="GO" id="GO:0003743">
    <property type="term" value="F:translation initiation factor activity"/>
    <property type="evidence" value="ECO:0007669"/>
    <property type="project" value="UniProtKB-KW"/>
</dbReference>
<organism evidence="9 10">
    <name type="scientific">Gossypium australe</name>
    <dbReference type="NCBI Taxonomy" id="47621"/>
    <lineage>
        <taxon>Eukaryota</taxon>
        <taxon>Viridiplantae</taxon>
        <taxon>Streptophyta</taxon>
        <taxon>Embryophyta</taxon>
        <taxon>Tracheophyta</taxon>
        <taxon>Spermatophyta</taxon>
        <taxon>Magnoliopsida</taxon>
        <taxon>eudicotyledons</taxon>
        <taxon>Gunneridae</taxon>
        <taxon>Pentapetalae</taxon>
        <taxon>rosids</taxon>
        <taxon>malvids</taxon>
        <taxon>Malvales</taxon>
        <taxon>Malvaceae</taxon>
        <taxon>Malvoideae</taxon>
        <taxon>Gossypium</taxon>
    </lineage>
</organism>
<evidence type="ECO:0000256" key="6">
    <source>
        <dbReference type="ARBA" id="ARBA00023242"/>
    </source>
</evidence>
<evidence type="ECO:0000256" key="1">
    <source>
        <dbReference type="ARBA" id="ARBA00004123"/>
    </source>
</evidence>
<keyword evidence="5" id="KW-0804">Transcription</keyword>
<evidence type="ECO:0000256" key="2">
    <source>
        <dbReference type="ARBA" id="ARBA00008767"/>
    </source>
</evidence>